<organism evidence="1 2">
    <name type="scientific">Kandleria vitulina DSM 20405</name>
    <dbReference type="NCBI Taxonomy" id="1410657"/>
    <lineage>
        <taxon>Bacteria</taxon>
        <taxon>Bacillati</taxon>
        <taxon>Bacillota</taxon>
        <taxon>Erysipelotrichia</taxon>
        <taxon>Erysipelotrichales</taxon>
        <taxon>Coprobacillaceae</taxon>
        <taxon>Kandleria</taxon>
    </lineage>
</organism>
<protein>
    <submittedName>
        <fullName evidence="1">Uncharacterized protein</fullName>
    </submittedName>
</protein>
<dbReference type="RefSeq" id="WP_029071505.1">
    <property type="nucleotide sequence ID" value="NZ_JQBL01000001.1"/>
</dbReference>
<reference evidence="1 2" key="1">
    <citation type="journal article" date="2015" name="Genome Announc.">
        <title>Expanding the biotechnology potential of lactobacilli through comparative genomics of 213 strains and associated genera.</title>
        <authorList>
            <person name="Sun Z."/>
            <person name="Harris H.M."/>
            <person name="McCann A."/>
            <person name="Guo C."/>
            <person name="Argimon S."/>
            <person name="Zhang W."/>
            <person name="Yang X."/>
            <person name="Jeffery I.B."/>
            <person name="Cooney J.C."/>
            <person name="Kagawa T.F."/>
            <person name="Liu W."/>
            <person name="Song Y."/>
            <person name="Salvetti E."/>
            <person name="Wrobel A."/>
            <person name="Rasinkangas P."/>
            <person name="Parkhill J."/>
            <person name="Rea M.C."/>
            <person name="O'Sullivan O."/>
            <person name="Ritari J."/>
            <person name="Douillard F.P."/>
            <person name="Paul Ross R."/>
            <person name="Yang R."/>
            <person name="Briner A.E."/>
            <person name="Felis G.E."/>
            <person name="de Vos W.M."/>
            <person name="Barrangou R."/>
            <person name="Klaenhammer T.R."/>
            <person name="Caufield P.W."/>
            <person name="Cui Y."/>
            <person name="Zhang H."/>
            <person name="O'Toole P.W."/>
        </authorList>
    </citation>
    <scope>NUCLEOTIDE SEQUENCE [LARGE SCALE GENOMIC DNA]</scope>
    <source>
        <strain evidence="1 2">DSM 20405</strain>
    </source>
</reference>
<name>A0A0R2HED2_9FIRM</name>
<gene>
    <name evidence="1" type="ORF">IV49_GL000056</name>
</gene>
<comment type="caution">
    <text evidence="1">The sequence shown here is derived from an EMBL/GenBank/DDBJ whole genome shotgun (WGS) entry which is preliminary data.</text>
</comment>
<evidence type="ECO:0000313" key="2">
    <source>
        <dbReference type="Proteomes" id="UP000051841"/>
    </source>
</evidence>
<accession>A0A0R2HED2</accession>
<dbReference type="PATRIC" id="fig|1410657.5.peg.58"/>
<dbReference type="EMBL" id="JQBL01000001">
    <property type="protein sequence ID" value="KRN51439.1"/>
    <property type="molecule type" value="Genomic_DNA"/>
</dbReference>
<sequence length="63" mass="7302">MAIKVKAKDEDTLEEELEEWSLGVNLFDTKPKDTVVKFNASHIKEDDSKRSTYENEELKNSDL</sequence>
<dbReference type="Proteomes" id="UP000051841">
    <property type="component" value="Unassembled WGS sequence"/>
</dbReference>
<dbReference type="AlphaFoldDB" id="A0A0R2HED2"/>
<keyword evidence="2" id="KW-1185">Reference proteome</keyword>
<evidence type="ECO:0000313" key="1">
    <source>
        <dbReference type="EMBL" id="KRN51439.1"/>
    </source>
</evidence>
<proteinExistence type="predicted"/>